<protein>
    <submittedName>
        <fullName evidence="1">Uncharacterized protein</fullName>
    </submittedName>
</protein>
<dbReference type="EMBL" id="JBANRG010000081">
    <property type="protein sequence ID" value="KAK7438085.1"/>
    <property type="molecule type" value="Genomic_DNA"/>
</dbReference>
<reference evidence="1 2" key="1">
    <citation type="submission" date="2024-01" db="EMBL/GenBank/DDBJ databases">
        <title>A draft genome for the cacao thread blight pathogen Marasmiellus scandens.</title>
        <authorList>
            <person name="Baruah I.K."/>
            <person name="Leung J."/>
            <person name="Bukari Y."/>
            <person name="Amoako-Attah I."/>
            <person name="Meinhardt L.W."/>
            <person name="Bailey B.A."/>
            <person name="Cohen S.P."/>
        </authorList>
    </citation>
    <scope>NUCLEOTIDE SEQUENCE [LARGE SCALE GENOMIC DNA]</scope>
    <source>
        <strain evidence="1 2">GH-19</strain>
    </source>
</reference>
<keyword evidence="2" id="KW-1185">Reference proteome</keyword>
<organism evidence="1 2">
    <name type="scientific">Marasmiellus scandens</name>
    <dbReference type="NCBI Taxonomy" id="2682957"/>
    <lineage>
        <taxon>Eukaryota</taxon>
        <taxon>Fungi</taxon>
        <taxon>Dikarya</taxon>
        <taxon>Basidiomycota</taxon>
        <taxon>Agaricomycotina</taxon>
        <taxon>Agaricomycetes</taxon>
        <taxon>Agaricomycetidae</taxon>
        <taxon>Agaricales</taxon>
        <taxon>Marasmiineae</taxon>
        <taxon>Omphalotaceae</taxon>
        <taxon>Marasmiellus</taxon>
    </lineage>
</organism>
<gene>
    <name evidence="1" type="ORF">VKT23_018251</name>
</gene>
<evidence type="ECO:0000313" key="2">
    <source>
        <dbReference type="Proteomes" id="UP001498398"/>
    </source>
</evidence>
<accession>A0ABR1IU87</accession>
<evidence type="ECO:0000313" key="1">
    <source>
        <dbReference type="EMBL" id="KAK7438085.1"/>
    </source>
</evidence>
<dbReference type="Proteomes" id="UP001498398">
    <property type="component" value="Unassembled WGS sequence"/>
</dbReference>
<comment type="caution">
    <text evidence="1">The sequence shown here is derived from an EMBL/GenBank/DDBJ whole genome shotgun (WGS) entry which is preliminary data.</text>
</comment>
<name>A0ABR1IU87_9AGAR</name>
<sequence length="161" mass="18419">MPQNDYGEFDDGQEDNDDLLEITLPAANSHAAILYQWLQESQLQNQELQKQLANQRLLTSSLKADLDDKSRKGQKRNKPIDSTLSPYLNHILLIGKCWTLMHEPWISGDSFMRSPPPNSPGPYTLDQFKDFETYQAGQILELHEYLEDSELKNLAISLPAM</sequence>
<proteinExistence type="predicted"/>